<reference evidence="2" key="1">
    <citation type="submission" date="2022-11" db="UniProtKB">
        <authorList>
            <consortium name="WormBaseParasite"/>
        </authorList>
    </citation>
    <scope>IDENTIFICATION</scope>
</reference>
<protein>
    <submittedName>
        <fullName evidence="2">Uncharacterized protein</fullName>
    </submittedName>
</protein>
<evidence type="ECO:0000313" key="2">
    <source>
        <dbReference type="WBParaSite" id="sdigi.contig1256.g10299.t1"/>
    </source>
</evidence>
<proteinExistence type="predicted"/>
<dbReference type="AlphaFoldDB" id="A0A915PKA7"/>
<sequence length="167" mass="18898">MAERHEVPSLSESFLNEEIEDLVRRARSAAPNDEEDVLEIVLVLIMREGKSKCKSKAISAGLEALQLSIVEGLSEHCQQLLVAPEIDSCTGNRKDDRSIVIAVMELHSMEWCPHSTKAKINKRAVKRRRLELMLCNYKSPPVLPVMCETVRESLPFFNFQLALHSMP</sequence>
<organism evidence="1 2">
    <name type="scientific">Setaria digitata</name>
    <dbReference type="NCBI Taxonomy" id="48799"/>
    <lineage>
        <taxon>Eukaryota</taxon>
        <taxon>Metazoa</taxon>
        <taxon>Ecdysozoa</taxon>
        <taxon>Nematoda</taxon>
        <taxon>Chromadorea</taxon>
        <taxon>Rhabditida</taxon>
        <taxon>Spirurina</taxon>
        <taxon>Spiruromorpha</taxon>
        <taxon>Filarioidea</taxon>
        <taxon>Setariidae</taxon>
        <taxon>Setaria</taxon>
    </lineage>
</organism>
<name>A0A915PKA7_9BILA</name>
<dbReference type="Proteomes" id="UP000887581">
    <property type="component" value="Unplaced"/>
</dbReference>
<accession>A0A915PKA7</accession>
<dbReference type="WBParaSite" id="sdigi.contig1256.g10299.t1">
    <property type="protein sequence ID" value="sdigi.contig1256.g10299.t1"/>
    <property type="gene ID" value="sdigi.contig1256.g10299"/>
</dbReference>
<keyword evidence="1" id="KW-1185">Reference proteome</keyword>
<evidence type="ECO:0000313" key="1">
    <source>
        <dbReference type="Proteomes" id="UP000887581"/>
    </source>
</evidence>